<dbReference type="InterPro" id="IPR050238">
    <property type="entry name" value="DNA_Rep/Repair_Clamp_Loader"/>
</dbReference>
<dbReference type="GO" id="GO:0006261">
    <property type="term" value="P:DNA-templated DNA replication"/>
    <property type="evidence" value="ECO:0007669"/>
    <property type="project" value="TreeGrafter"/>
</dbReference>
<evidence type="ECO:0000313" key="2">
    <source>
        <dbReference type="Proteomes" id="UP000293719"/>
    </source>
</evidence>
<dbReference type="GO" id="GO:0003887">
    <property type="term" value="F:DNA-directed DNA polymerase activity"/>
    <property type="evidence" value="ECO:0007669"/>
    <property type="project" value="UniProtKB-EC"/>
</dbReference>
<keyword evidence="1" id="KW-0548">Nucleotidyltransferase</keyword>
<dbReference type="SUPFAM" id="SSF52540">
    <property type="entry name" value="P-loop containing nucleoside triphosphate hydrolases"/>
    <property type="match status" value="1"/>
</dbReference>
<evidence type="ECO:0000313" key="1">
    <source>
        <dbReference type="EMBL" id="QBK30716.1"/>
    </source>
</evidence>
<protein>
    <submittedName>
        <fullName evidence="1">DNA polymerase III subunit delta</fullName>
        <ecNumber evidence="1">2.7.7.7</ecNumber>
    </submittedName>
</protein>
<dbReference type="NCBIfam" id="NF006586">
    <property type="entry name" value="PRK09112.1"/>
    <property type="match status" value="1"/>
</dbReference>
<dbReference type="EMBL" id="CP036532">
    <property type="protein sequence ID" value="QBK30716.1"/>
    <property type="molecule type" value="Genomic_DNA"/>
</dbReference>
<dbReference type="PANTHER" id="PTHR11669:SF8">
    <property type="entry name" value="DNA POLYMERASE III SUBUNIT DELTA"/>
    <property type="match status" value="1"/>
</dbReference>
<gene>
    <name evidence="1" type="ORF">E0E05_08990</name>
</gene>
<dbReference type="Pfam" id="PF13177">
    <property type="entry name" value="DNA_pol3_delta2"/>
    <property type="match status" value="1"/>
</dbReference>
<dbReference type="EC" id="2.7.7.7" evidence="1"/>
<dbReference type="KEGG" id="rpod:E0E05_08990"/>
<reference evidence="1 2" key="1">
    <citation type="journal article" date="2017" name="Int. J. Syst. Evol. Microbiol.">
        <title>Roseitalea porphyridii gen. nov., sp. nov., isolated from a red alga, and reclassification of Hoeflea suaedae Chung et al. 2013 as Pseudohoeflea suaedae gen. nov., comb. nov.</title>
        <authorList>
            <person name="Hyeon J.W."/>
            <person name="Jeong S.E."/>
            <person name="Baek K."/>
            <person name="Jeon C.O."/>
        </authorList>
    </citation>
    <scope>NUCLEOTIDE SEQUENCE [LARGE SCALE GENOMIC DNA]</scope>
    <source>
        <strain evidence="1 2">MA7-20</strain>
    </source>
</reference>
<dbReference type="Gene3D" id="3.40.50.300">
    <property type="entry name" value="P-loop containing nucleotide triphosphate hydrolases"/>
    <property type="match status" value="1"/>
</dbReference>
<dbReference type="Proteomes" id="UP000293719">
    <property type="component" value="Chromosome"/>
</dbReference>
<organism evidence="1 2">
    <name type="scientific">Roseitalea porphyridii</name>
    <dbReference type="NCBI Taxonomy" id="1852022"/>
    <lineage>
        <taxon>Bacteria</taxon>
        <taxon>Pseudomonadati</taxon>
        <taxon>Pseudomonadota</taxon>
        <taxon>Alphaproteobacteria</taxon>
        <taxon>Hyphomicrobiales</taxon>
        <taxon>Ahrensiaceae</taxon>
        <taxon>Roseitalea</taxon>
    </lineage>
</organism>
<dbReference type="GeneID" id="90767429"/>
<dbReference type="OrthoDB" id="9811073at2"/>
<dbReference type="NCBIfam" id="NF005677">
    <property type="entry name" value="PRK07471.1"/>
    <property type="match status" value="1"/>
</dbReference>
<keyword evidence="1" id="KW-0808">Transferase</keyword>
<proteinExistence type="predicted"/>
<keyword evidence="2" id="KW-1185">Reference proteome</keyword>
<dbReference type="InterPro" id="IPR027417">
    <property type="entry name" value="P-loop_NTPase"/>
</dbReference>
<dbReference type="AlphaFoldDB" id="A0A4P6V2A4"/>
<dbReference type="GO" id="GO:0009360">
    <property type="term" value="C:DNA polymerase III complex"/>
    <property type="evidence" value="ECO:0007669"/>
    <property type="project" value="TreeGrafter"/>
</dbReference>
<dbReference type="RefSeq" id="WP_131616400.1">
    <property type="nucleotide sequence ID" value="NZ_CP036532.1"/>
</dbReference>
<dbReference type="PANTHER" id="PTHR11669">
    <property type="entry name" value="REPLICATION FACTOR C / DNA POLYMERASE III GAMMA-TAU SUBUNIT"/>
    <property type="match status" value="1"/>
</dbReference>
<accession>A0A4P6V2A4</accession>
<name>A0A4P6V2A4_9HYPH</name>
<sequence length="345" mass="36708">MEQVAWPAQHDALDEVPPPCASTRLVGHARAVAEMLAIARSGHHAILLDGQHGIGKATAAFHLANALLSGPLPPGDTLPAPRPDAAVHRQIAQGVHPNLIHLTRPQNDKGSGFKTVITVDEVRRVQHFLSMTASADQPRIVIVDPVGDMQRGAANALLKTLEEPPANTLFLLVSHGASGLLPTIRSRCQRVRFETLADADVAAVITHVGGAVAEPDIDRLAALAGGRPRQALTLALYGGGELRDSLDRLFTAPRFDTALAHKLAEVAGARGNDTHNALLREMMAEMLMGRARSAALGGDRRGADRIAAFQQALGVQLRQADAFGLDRKQEFLVATQRVHALMHGG</sequence>